<protein>
    <submittedName>
        <fullName evidence="1">Uncharacterized protein</fullName>
    </submittedName>
</protein>
<evidence type="ECO:0000313" key="2">
    <source>
        <dbReference type="Proteomes" id="UP000004621"/>
    </source>
</evidence>
<sequence>MVSWWFSVCQVESDNADSVFRRPAGLKCVTSQASPKIYFTLRR</sequence>
<dbReference type="EMBL" id="ACEO02000002">
    <property type="protein sequence ID" value="EFC52731.1"/>
    <property type="molecule type" value="Genomic_DNA"/>
</dbReference>
<comment type="caution">
    <text evidence="1">The sequence shown here is derived from an EMBL/GenBank/DDBJ whole genome shotgun (WGS) entry which is preliminary data.</text>
</comment>
<dbReference type="AlphaFoldDB" id="A0A9W5MZX1"/>
<organism evidence="1 2">
    <name type="scientific">Neisseria subflava NJ9703</name>
    <dbReference type="NCBI Taxonomy" id="546268"/>
    <lineage>
        <taxon>Bacteria</taxon>
        <taxon>Pseudomonadati</taxon>
        <taxon>Pseudomonadota</taxon>
        <taxon>Betaproteobacteria</taxon>
        <taxon>Neisseriales</taxon>
        <taxon>Neisseriaceae</taxon>
        <taxon>Neisseria</taxon>
    </lineage>
</organism>
<dbReference type="Proteomes" id="UP000004621">
    <property type="component" value="Unassembled WGS sequence"/>
</dbReference>
<proteinExistence type="predicted"/>
<gene>
    <name evidence="1" type="ORF">NEISUBOT_03567</name>
</gene>
<accession>A0A9W5MZX1</accession>
<evidence type="ECO:0000313" key="1">
    <source>
        <dbReference type="EMBL" id="EFC52731.1"/>
    </source>
</evidence>
<reference evidence="1 2" key="1">
    <citation type="submission" date="2010-01" db="EMBL/GenBank/DDBJ databases">
        <authorList>
            <person name="Weinstock G."/>
            <person name="Sodergren E."/>
            <person name="Clifton S."/>
            <person name="Fulton L."/>
            <person name="Fulton B."/>
            <person name="Courtney L."/>
            <person name="Fronick C."/>
            <person name="Harrison M."/>
            <person name="Strong C."/>
            <person name="Farmer C."/>
            <person name="Delahaunty K."/>
            <person name="Markovic C."/>
            <person name="Hall O."/>
            <person name="Minx P."/>
            <person name="Tomlinson C."/>
            <person name="Mitreva M."/>
            <person name="Nelson J."/>
            <person name="Hou S."/>
            <person name="Wollam A."/>
            <person name="Pepin K.H."/>
            <person name="Johnson M."/>
            <person name="Bhonagiri V."/>
            <person name="Nash W.E."/>
            <person name="Warren W."/>
            <person name="Chinwalla A."/>
            <person name="Mardis E.R."/>
            <person name="Wilson R.K."/>
        </authorList>
    </citation>
    <scope>NUCLEOTIDE SEQUENCE [LARGE SCALE GENOMIC DNA]</scope>
    <source>
        <strain evidence="1 2">NJ9703</strain>
    </source>
</reference>
<name>A0A9W5MZX1_NEISU</name>